<sequence>MTWAAHFCLVLFFASASAVEQSASFYGESYISIPLQDASSTTVLSLHFKTHRPHGLLLLAAGSTDYFLVEVKSGMVEVRVDLGSGEASVFSSPAVRLDDHQWHDVRVNRSSGTVVLSVDGVYQGSVETPGTLHELNVQNGIFLGGIGAYSSKVHANLKNFRGCMRDVVYNNNNILSTAREMKSAKNAFEIAWDCDEEFSAGSDAPISFLSETSFVAFSHFHVRERGSFACDFKTRASIAVMLFNSGRGSFKDDFLSLEIIGGRPKLSVNSGSGVVEVVLAAEVNDGKWHQLDLTISQSSVELRIDNTRNTTRVGGDQSYINLAGHLFVGGVGLKARSHALHLGLESLQGDRSLRGSMLGCIRNIVINSRPYGFRELQVSRHVDPGCSWSFPCASEPCITGAECIESRDSYQCICDEPVCTQAEPEGTFHNSIPEEERVAVQPLKVQEGGQQLIDTNVIDVIFDYRSYRIREIAVRFRIVLPPRFGRLEVDRGRRQSESFTLLDLLTGKVNYVHDGTDSSTDDITIEMSVSSDTELPQKLRGNFEFVLPIRISPHHDPPKIQLPSGNQISMTANSKLQITTKAISVHDPDTANTGLTHHIHFLRPVASYFENYNNSGQAITSFTHQDVMDGSVWFVHQEDSVIDVQFNVTDESALTDSVIIRIRIVPLELTIVKNTGLTVPYSTNMLLCTHNLTTSTNVPLENLEVRYKITKPPRFGQIQRLQQGLEEEEWTDIDTFTQRHLNKSWIRYAHLSTDFSFPGDEFSFIVSAKDTATEDRVFKISLAPVVLSVKNNLRQVVHKVPFTKVMSSNLLLSSSSGEIDERKLVYILFRAPNQGALYYSKDTNIMNPLDFDALRPLETGSNFSQADINAGHIYFKFHKPAFERLEDYLDLTAKYPSSAGKMLRVWFEYSPQDTAISYTNYGLQDVAEGGQKVIEKSALYLEMAGAQEFQFSMIHPPQHGSVSIINPRTYAVVQPAVEEFTTADIREGRLMYQHDDSENSQDSFSFTAVPVFDNEASVPEEIQELSGTFHITVAMRNDNPPERIVDKVFHVVTNGRRKLTLADLAFTDKDAHFNVSSLQYRRQSIPNGEILRVGTDTPVYEFTQKDLEDETLVFQHSGAGLGRAAIFVSDGQFYWTGLFEIQASDPYIAVENNTGLLVYRGGQSLITSTNLSLESNLDQPAANFNFIMTEEPRYGQLRLNTEEVAEYTYADVLNGRLSYWHDGSDSMEDKFKFAVVHGDIQTQGTFPVMIEDRSMRHSPEIVHNQRLKVTEGKAVTISRSQLLVQHPALRAEDVELIVTSPPSHGAIRVKGMLLSAREPIQFSQDDIDRGLVDYVSTDTGALDDQFTFDVETDSRGLKNVVVSIEIIPVSLPVQAGNLTVIEGGTVVLTKDTLKTVSSLYEAENLIYEILTVPSHGYILNSDKPKSYNMAFSTESVAAGKIVYQHDDSESLNDTFSVVASREDGSLKSQPVTVVVTVMPRDDQPPRVVVNKGLSVWADSVTLLTSKHLHTQDPDTDSKNVIIKVSTPTNGHLAFLNNTFHRIAQFTQNDIDAGRVVFVHKGKSRGQFSFQATDGTNDDILRTFHVRAHPVVLQLRHRGPLAVFPNTIHPVSNASLLAATTSANFSKPIVFTLVDPKPRKGKVVTMVAGRPLEIKSFTQEEVNLGQVFYQHTAYMQHWRQTDSIHLEISTAYASPLHGEVCDIHISYSNINSENQAMLLGLYKVAVSEGGSALITRTHFDSTELLQRLRSFQEDVTMTFEIVTPPEHGKLFLDDSEIKASTALTQDDIDSDRLKYQHDDSDTTQDQFVFSVDIQHGEEGTEASESPRHLLNFTIEVQPVNDQQFELVTHNPSLQVLQGGQTVLTGANLLTSDPDTVPSDIMYTILSDPPSGEGESSRPDSGTGVDRRSGRSSTSTDLFDWTLMDPDLLQHCRTETPVLRDNQYWV</sequence>
<keyword evidence="1 7" id="KW-0732">Signal</keyword>
<evidence type="ECO:0000256" key="4">
    <source>
        <dbReference type="PROSITE-ProRule" id="PRU00122"/>
    </source>
</evidence>
<evidence type="ECO:0000256" key="3">
    <source>
        <dbReference type="ARBA" id="ARBA00023180"/>
    </source>
</evidence>
<comment type="caution">
    <text evidence="4">Lacks conserved residue(s) required for the propagation of feature annotation.</text>
</comment>
<evidence type="ECO:0000256" key="2">
    <source>
        <dbReference type="ARBA" id="ARBA00022737"/>
    </source>
</evidence>
<dbReference type="Proteomes" id="UP001519460">
    <property type="component" value="Unassembled WGS sequence"/>
</dbReference>
<dbReference type="Pfam" id="PF16184">
    <property type="entry name" value="Cadherin_3"/>
    <property type="match status" value="9"/>
</dbReference>
<keyword evidence="3" id="KW-0325">Glycoprotein</keyword>
<feature type="signal peptide" evidence="7">
    <location>
        <begin position="1"/>
        <end position="18"/>
    </location>
</feature>
<evidence type="ECO:0000256" key="1">
    <source>
        <dbReference type="ARBA" id="ARBA00022729"/>
    </source>
</evidence>
<dbReference type="InterPro" id="IPR001791">
    <property type="entry name" value="Laminin_G"/>
</dbReference>
<evidence type="ECO:0000256" key="5">
    <source>
        <dbReference type="PROSITE-ProRule" id="PRU01201"/>
    </source>
</evidence>
<accession>A0ABD0LA35</accession>
<dbReference type="PROSITE" id="PS50025">
    <property type="entry name" value="LAM_G_DOMAIN"/>
    <property type="match status" value="2"/>
</dbReference>
<feature type="region of interest" description="Disordered" evidence="6">
    <location>
        <begin position="1884"/>
        <end position="1915"/>
    </location>
</feature>
<dbReference type="SUPFAM" id="SSF49899">
    <property type="entry name" value="Concanavalin A-like lectins/glucanases"/>
    <property type="match status" value="2"/>
</dbReference>
<feature type="domain" description="Laminin G" evidence="8">
    <location>
        <begin position="204"/>
        <end position="386"/>
    </location>
</feature>
<proteinExistence type="predicted"/>
<feature type="repeat" description="CSPG" evidence="5">
    <location>
        <begin position="1147"/>
        <end position="1236"/>
    </location>
</feature>
<feature type="repeat" description="CSPG" evidence="5">
    <location>
        <begin position="914"/>
        <end position="1009"/>
    </location>
</feature>
<feature type="repeat" description="CSPG" evidence="5">
    <location>
        <begin position="1484"/>
        <end position="1574"/>
    </location>
</feature>
<dbReference type="PANTHER" id="PTHR45739">
    <property type="entry name" value="MATRIX PROTEIN, PUTATIVE-RELATED"/>
    <property type="match status" value="1"/>
</dbReference>
<dbReference type="CDD" id="cd00110">
    <property type="entry name" value="LamG"/>
    <property type="match status" value="2"/>
</dbReference>
<feature type="repeat" description="CSPG" evidence="5">
    <location>
        <begin position="1258"/>
        <end position="1351"/>
    </location>
</feature>
<evidence type="ECO:0000313" key="9">
    <source>
        <dbReference type="EMBL" id="KAK7495999.1"/>
    </source>
</evidence>
<comment type="caution">
    <text evidence="9">The sequence shown here is derived from an EMBL/GenBank/DDBJ whole genome shotgun (WGS) entry which is preliminary data.</text>
</comment>
<evidence type="ECO:0000313" key="10">
    <source>
        <dbReference type="Proteomes" id="UP001519460"/>
    </source>
</evidence>
<dbReference type="EMBL" id="JACVVK020000070">
    <property type="protein sequence ID" value="KAK7495999.1"/>
    <property type="molecule type" value="Genomic_DNA"/>
</dbReference>
<gene>
    <name evidence="9" type="ORF">BaRGS_00012700</name>
</gene>
<organism evidence="9 10">
    <name type="scientific">Batillaria attramentaria</name>
    <dbReference type="NCBI Taxonomy" id="370345"/>
    <lineage>
        <taxon>Eukaryota</taxon>
        <taxon>Metazoa</taxon>
        <taxon>Spiralia</taxon>
        <taxon>Lophotrochozoa</taxon>
        <taxon>Mollusca</taxon>
        <taxon>Gastropoda</taxon>
        <taxon>Caenogastropoda</taxon>
        <taxon>Sorbeoconcha</taxon>
        <taxon>Cerithioidea</taxon>
        <taxon>Batillariidae</taxon>
        <taxon>Batillaria</taxon>
    </lineage>
</organism>
<evidence type="ECO:0000256" key="6">
    <source>
        <dbReference type="SAM" id="MobiDB-lite"/>
    </source>
</evidence>
<keyword evidence="2" id="KW-0677">Repeat</keyword>
<feature type="repeat" description="CSPG" evidence="5">
    <location>
        <begin position="1714"/>
        <end position="1811"/>
    </location>
</feature>
<dbReference type="PROSITE" id="PS51854">
    <property type="entry name" value="CSPG"/>
    <property type="match status" value="8"/>
</dbReference>
<feature type="repeat" description="CSPG" evidence="5">
    <location>
        <begin position="668"/>
        <end position="767"/>
    </location>
</feature>
<feature type="domain" description="Laminin G" evidence="8">
    <location>
        <begin position="20"/>
        <end position="194"/>
    </location>
</feature>
<dbReference type="InterPro" id="IPR013320">
    <property type="entry name" value="ConA-like_dom_sf"/>
</dbReference>
<dbReference type="SMART" id="SM00282">
    <property type="entry name" value="LamG"/>
    <property type="match status" value="2"/>
</dbReference>
<protein>
    <recommendedName>
        <fullName evidence="8">Laminin G domain-containing protein</fullName>
    </recommendedName>
</protein>
<evidence type="ECO:0000256" key="7">
    <source>
        <dbReference type="SAM" id="SignalP"/>
    </source>
</evidence>
<dbReference type="InterPro" id="IPR039005">
    <property type="entry name" value="CSPG_rpt"/>
</dbReference>
<dbReference type="Gene3D" id="2.60.120.200">
    <property type="match status" value="2"/>
</dbReference>
<dbReference type="Pfam" id="PF02210">
    <property type="entry name" value="Laminin_G_2"/>
    <property type="match status" value="2"/>
</dbReference>
<keyword evidence="10" id="KW-1185">Reference proteome</keyword>
<name>A0ABD0LA35_9CAEN</name>
<reference evidence="9 10" key="1">
    <citation type="journal article" date="2023" name="Sci. Data">
        <title>Genome assembly of the Korean intertidal mud-creeper Batillaria attramentaria.</title>
        <authorList>
            <person name="Patra A.K."/>
            <person name="Ho P.T."/>
            <person name="Jun S."/>
            <person name="Lee S.J."/>
            <person name="Kim Y."/>
            <person name="Won Y.J."/>
        </authorList>
    </citation>
    <scope>NUCLEOTIDE SEQUENCE [LARGE SCALE GENOMIC DNA]</scope>
    <source>
        <strain evidence="9">Wonlab-2016</strain>
    </source>
</reference>
<dbReference type="InterPro" id="IPR051561">
    <property type="entry name" value="FRAS1_ECM"/>
</dbReference>
<dbReference type="PANTHER" id="PTHR45739:SF12">
    <property type="entry name" value="CHONDROITIN SULFATE PROTEOGLYCAN 4-LIKE ISOFORM X2"/>
    <property type="match status" value="1"/>
</dbReference>
<evidence type="ECO:0000259" key="8">
    <source>
        <dbReference type="PROSITE" id="PS50025"/>
    </source>
</evidence>
<feature type="repeat" description="CSPG" evidence="5">
    <location>
        <begin position="1369"/>
        <end position="1460"/>
    </location>
</feature>
<feature type="chain" id="PRO_5044879672" description="Laminin G domain-containing protein" evidence="7">
    <location>
        <begin position="19"/>
        <end position="1944"/>
    </location>
</feature>
<feature type="repeat" description="CSPG" evidence="5">
    <location>
        <begin position="434"/>
        <end position="528"/>
    </location>
</feature>